<dbReference type="STRING" id="47312.SAMN04489765_2773"/>
<name>A0A1H1FL06_9ACTN</name>
<dbReference type="Proteomes" id="UP000183053">
    <property type="component" value="Unassembled WGS sequence"/>
</dbReference>
<evidence type="ECO:0000313" key="2">
    <source>
        <dbReference type="Proteomes" id="UP000183053"/>
    </source>
</evidence>
<organism evidence="1 2">
    <name type="scientific">Tsukamurella pulmonis</name>
    <dbReference type="NCBI Taxonomy" id="47312"/>
    <lineage>
        <taxon>Bacteria</taxon>
        <taxon>Bacillati</taxon>
        <taxon>Actinomycetota</taxon>
        <taxon>Actinomycetes</taxon>
        <taxon>Mycobacteriales</taxon>
        <taxon>Tsukamurellaceae</taxon>
        <taxon>Tsukamurella</taxon>
    </lineage>
</organism>
<dbReference type="RefSeq" id="WP_068531527.1">
    <property type="nucleotide sequence ID" value="NZ_AP025457.1"/>
</dbReference>
<sequence length="144" mass="15574">MSWIIVVVLVIVVLAVLAATGFAIALVRNSRRQQQAEAAMPFPSRAPLSWSGSHVPEARLHRRIRKALRAFEQPAGVLSAAQLDAQVTLTITAQEIDDRLVAIAALPETEKEPALEAATADVAELERRIADTVVVRPQLPPTTT</sequence>
<reference evidence="2" key="1">
    <citation type="submission" date="2016-10" db="EMBL/GenBank/DDBJ databases">
        <authorList>
            <person name="Varghese N."/>
            <person name="Submissions S."/>
        </authorList>
    </citation>
    <scope>NUCLEOTIDE SEQUENCE [LARGE SCALE GENOMIC DNA]</scope>
    <source>
        <strain evidence="2">DSM 44142</strain>
    </source>
</reference>
<dbReference type="EMBL" id="FNLF01000002">
    <property type="protein sequence ID" value="SDR01550.1"/>
    <property type="molecule type" value="Genomic_DNA"/>
</dbReference>
<dbReference type="AlphaFoldDB" id="A0A1H1FL06"/>
<gene>
    <name evidence="1" type="ORF">SAMN04489765_2773</name>
</gene>
<proteinExistence type="predicted"/>
<keyword evidence="2" id="KW-1185">Reference proteome</keyword>
<dbReference type="OrthoDB" id="4378470at2"/>
<accession>A0A1H1FL06</accession>
<protein>
    <submittedName>
        <fullName evidence="1">Uncharacterized protein</fullName>
    </submittedName>
</protein>
<evidence type="ECO:0000313" key="1">
    <source>
        <dbReference type="EMBL" id="SDR01550.1"/>
    </source>
</evidence>